<sequence length="81" mass="9476">MLTVFLVNRLNTLLAEWRLDHDYKQFALMATSPFLVCFIIQFFALQVISMVSSFVGPVAQYHKNSWYYSAIRPEPNREVDS</sequence>
<feature type="non-terminal residue" evidence="2">
    <location>
        <position position="1"/>
    </location>
</feature>
<dbReference type="Proteomes" id="UP001215280">
    <property type="component" value="Unassembled WGS sequence"/>
</dbReference>
<dbReference type="PANTHER" id="PTHR35408">
    <property type="entry name" value="CHROMOSOME 15, WHOLE GENOME SHOTGUN SEQUENCE"/>
    <property type="match status" value="1"/>
</dbReference>
<organism evidence="2 3">
    <name type="scientific">Mycena maculata</name>
    <dbReference type="NCBI Taxonomy" id="230809"/>
    <lineage>
        <taxon>Eukaryota</taxon>
        <taxon>Fungi</taxon>
        <taxon>Dikarya</taxon>
        <taxon>Basidiomycota</taxon>
        <taxon>Agaricomycotina</taxon>
        <taxon>Agaricomycetes</taxon>
        <taxon>Agaricomycetidae</taxon>
        <taxon>Agaricales</taxon>
        <taxon>Marasmiineae</taxon>
        <taxon>Mycenaceae</taxon>
        <taxon>Mycena</taxon>
    </lineage>
</organism>
<dbReference type="EMBL" id="JARJLG010000137">
    <property type="protein sequence ID" value="KAJ7738532.1"/>
    <property type="molecule type" value="Genomic_DNA"/>
</dbReference>
<comment type="caution">
    <text evidence="2">The sequence shown here is derived from an EMBL/GenBank/DDBJ whole genome shotgun (WGS) entry which is preliminary data.</text>
</comment>
<keyword evidence="3" id="KW-1185">Reference proteome</keyword>
<evidence type="ECO:0000313" key="2">
    <source>
        <dbReference type="EMBL" id="KAJ7738532.1"/>
    </source>
</evidence>
<keyword evidence="1" id="KW-1133">Transmembrane helix</keyword>
<name>A0AAD7IA74_9AGAR</name>
<evidence type="ECO:0000256" key="1">
    <source>
        <dbReference type="SAM" id="Phobius"/>
    </source>
</evidence>
<proteinExistence type="predicted"/>
<protein>
    <submittedName>
        <fullName evidence="2">Uncharacterized protein</fullName>
    </submittedName>
</protein>
<reference evidence="2" key="1">
    <citation type="submission" date="2023-03" db="EMBL/GenBank/DDBJ databases">
        <title>Massive genome expansion in bonnet fungi (Mycena s.s.) driven by repeated elements and novel gene families across ecological guilds.</title>
        <authorList>
            <consortium name="Lawrence Berkeley National Laboratory"/>
            <person name="Harder C.B."/>
            <person name="Miyauchi S."/>
            <person name="Viragh M."/>
            <person name="Kuo A."/>
            <person name="Thoen E."/>
            <person name="Andreopoulos B."/>
            <person name="Lu D."/>
            <person name="Skrede I."/>
            <person name="Drula E."/>
            <person name="Henrissat B."/>
            <person name="Morin E."/>
            <person name="Kohler A."/>
            <person name="Barry K."/>
            <person name="LaButti K."/>
            <person name="Morin E."/>
            <person name="Salamov A."/>
            <person name="Lipzen A."/>
            <person name="Mereny Z."/>
            <person name="Hegedus B."/>
            <person name="Baldrian P."/>
            <person name="Stursova M."/>
            <person name="Weitz H."/>
            <person name="Taylor A."/>
            <person name="Grigoriev I.V."/>
            <person name="Nagy L.G."/>
            <person name="Martin F."/>
            <person name="Kauserud H."/>
        </authorList>
    </citation>
    <scope>NUCLEOTIDE SEQUENCE</scope>
    <source>
        <strain evidence="2">CBHHK188m</strain>
    </source>
</reference>
<dbReference type="AlphaFoldDB" id="A0AAD7IA74"/>
<feature type="transmembrane region" description="Helical" evidence="1">
    <location>
        <begin position="26"/>
        <end position="45"/>
    </location>
</feature>
<gene>
    <name evidence="2" type="ORF">DFH07DRAFT_690719</name>
</gene>
<dbReference type="PANTHER" id="PTHR35408:SF3">
    <property type="entry name" value="GLYCOSYLTRANSFERASE 2-LIKE DOMAIN-CONTAINING PROTEIN"/>
    <property type="match status" value="1"/>
</dbReference>
<evidence type="ECO:0000313" key="3">
    <source>
        <dbReference type="Proteomes" id="UP001215280"/>
    </source>
</evidence>
<keyword evidence="1" id="KW-0472">Membrane</keyword>
<accession>A0AAD7IA74</accession>
<keyword evidence="1" id="KW-0812">Transmembrane</keyword>